<keyword evidence="1" id="KW-0547">Nucleotide-binding</keyword>
<evidence type="ECO:0000313" key="4">
    <source>
        <dbReference type="Proteomes" id="UP000427769"/>
    </source>
</evidence>
<dbReference type="RefSeq" id="WP_155304304.1">
    <property type="nucleotide sequence ID" value="NZ_AP021875.1"/>
</dbReference>
<dbReference type="Gene3D" id="3.40.50.261">
    <property type="entry name" value="Succinyl-CoA synthetase domains"/>
    <property type="match status" value="2"/>
</dbReference>
<feature type="domain" description="ATP-grasp" evidence="2">
    <location>
        <begin position="514"/>
        <end position="563"/>
    </location>
</feature>
<dbReference type="PROSITE" id="PS50975">
    <property type="entry name" value="ATP_GRASP"/>
    <property type="match status" value="1"/>
</dbReference>
<dbReference type="Gene3D" id="3.40.50.720">
    <property type="entry name" value="NAD(P)-binding Rossmann-like Domain"/>
    <property type="match status" value="1"/>
</dbReference>
<dbReference type="Proteomes" id="UP000427769">
    <property type="component" value="Chromosome"/>
</dbReference>
<dbReference type="Gene3D" id="3.30.470.20">
    <property type="entry name" value="ATP-grasp fold, B domain"/>
    <property type="match status" value="1"/>
</dbReference>
<dbReference type="SUPFAM" id="SSF51735">
    <property type="entry name" value="NAD(P)-binding Rossmann-fold domains"/>
    <property type="match status" value="1"/>
</dbReference>
<sequence>MTTNPLHRLMNPFSIATFGAGNNFMKMGTMQALSILKDGYTGKFYPVHPREKEVMGHKAYDSVAELPEPPDLAFLVVPSSQVVPIMEELGKKGTLSAIIITAGFGETGEDGQKIQDRLNEISRQYGIRFLGPNCMGIINSEIALNTTVMPYPSAKGSFGFASQSGTYLTQTIPYLKKRRIRFSKAISVGNSANIDITDALEYLGEDKQTRAISLYIESIKDVRRFVEVARRITPNKPVLAQYVGGSSAGARSALSHTGSMAAPDHLYEGMFRQAGVIRVQSIEELYGYGNMLALQPALKGRRIGILTNSGGPGSAMANALEKAGLDVPRFSEALQSKIRPLVHDHAPCGNPVDLTFHLDIDTLTQKIPAIILESGEVDGLVLHGALRKGYLIEIYDHIKEALNNAPVEALLKDFQVIPEQSLALVSTYKKPVGISSFYDRDDDYTAAYQDHGMPVFDSPEKTAGSMAVLYRHFEVRQRPPWRPPAVPSPPAAALDLIRECRDQGQSNLDEYQSKRFLKAWGLPVNEETMVHSSEEAIQAADTLGYPLVLKASSPDIRHKTGKGFIHLGLDSADAVADAYGKIQNAAGKQVPVLAGRMLKGKREFVAGIVDHHGFGPSVMFGFGGIFTEALDDVVFRPAPLSIEDAGEMIADIRSKKLLGEFRGMPAVNTKTLAEIIHRLSLIPLAHPEIGEIDINPLIVEKDNLVAVDALVVLKKNRAER</sequence>
<organism evidence="3 4">
    <name type="scientific">Desulfosarcina widdelii</name>
    <dbReference type="NCBI Taxonomy" id="947919"/>
    <lineage>
        <taxon>Bacteria</taxon>
        <taxon>Pseudomonadati</taxon>
        <taxon>Thermodesulfobacteriota</taxon>
        <taxon>Desulfobacteria</taxon>
        <taxon>Desulfobacterales</taxon>
        <taxon>Desulfosarcinaceae</taxon>
        <taxon>Desulfosarcina</taxon>
    </lineage>
</organism>
<dbReference type="PANTHER" id="PTHR42793">
    <property type="entry name" value="COA BINDING DOMAIN CONTAINING PROTEIN"/>
    <property type="match status" value="1"/>
</dbReference>
<evidence type="ECO:0000313" key="3">
    <source>
        <dbReference type="EMBL" id="BBO75376.1"/>
    </source>
</evidence>
<dbReference type="GO" id="GO:0046872">
    <property type="term" value="F:metal ion binding"/>
    <property type="evidence" value="ECO:0007669"/>
    <property type="project" value="InterPro"/>
</dbReference>
<dbReference type="InterPro" id="IPR011761">
    <property type="entry name" value="ATP-grasp"/>
</dbReference>
<evidence type="ECO:0000256" key="1">
    <source>
        <dbReference type="PROSITE-ProRule" id="PRU00409"/>
    </source>
</evidence>
<dbReference type="KEGG" id="dwd:DSCW_27930"/>
<dbReference type="Gene3D" id="3.30.1490.20">
    <property type="entry name" value="ATP-grasp fold, A domain"/>
    <property type="match status" value="1"/>
</dbReference>
<dbReference type="InterPro" id="IPR003781">
    <property type="entry name" value="CoA-bd"/>
</dbReference>
<dbReference type="EMBL" id="AP021875">
    <property type="protein sequence ID" value="BBO75376.1"/>
    <property type="molecule type" value="Genomic_DNA"/>
</dbReference>
<proteinExistence type="predicted"/>
<dbReference type="OrthoDB" id="9791027at2"/>
<dbReference type="AlphaFoldDB" id="A0A5K7Z107"/>
<dbReference type="InterPro" id="IPR036291">
    <property type="entry name" value="NAD(P)-bd_dom_sf"/>
</dbReference>
<dbReference type="GO" id="GO:0005524">
    <property type="term" value="F:ATP binding"/>
    <property type="evidence" value="ECO:0007669"/>
    <property type="project" value="UniProtKB-UniRule"/>
</dbReference>
<keyword evidence="4" id="KW-1185">Reference proteome</keyword>
<dbReference type="Pfam" id="PF13607">
    <property type="entry name" value="Succ_CoA_lig"/>
    <property type="match status" value="1"/>
</dbReference>
<dbReference type="InterPro" id="IPR013815">
    <property type="entry name" value="ATP_grasp_subdomain_1"/>
</dbReference>
<dbReference type="Pfam" id="PF13380">
    <property type="entry name" value="CoA_binding_2"/>
    <property type="match status" value="1"/>
</dbReference>
<dbReference type="SUPFAM" id="SSF56059">
    <property type="entry name" value="Glutathione synthetase ATP-binding domain-like"/>
    <property type="match status" value="1"/>
</dbReference>
<dbReference type="Pfam" id="PF13549">
    <property type="entry name" value="ATP-grasp_5"/>
    <property type="match status" value="1"/>
</dbReference>
<gene>
    <name evidence="3" type="ORF">DSCW_27930</name>
</gene>
<accession>A0A5K7Z107</accession>
<dbReference type="InterPro" id="IPR016102">
    <property type="entry name" value="Succinyl-CoA_synth-like"/>
</dbReference>
<dbReference type="PANTHER" id="PTHR42793:SF1">
    <property type="entry name" value="PEPTIDYL-LYSINE N-ACETYLTRANSFERASE PATZ"/>
    <property type="match status" value="1"/>
</dbReference>
<dbReference type="SUPFAM" id="SSF52210">
    <property type="entry name" value="Succinyl-CoA synthetase domains"/>
    <property type="match status" value="2"/>
</dbReference>
<protein>
    <submittedName>
        <fullName evidence="3">Acetyl-CoA synthetase</fullName>
    </submittedName>
</protein>
<name>A0A5K7Z107_9BACT</name>
<dbReference type="InterPro" id="IPR032875">
    <property type="entry name" value="Succ_CoA_lig_flav_dom"/>
</dbReference>
<keyword evidence="1" id="KW-0067">ATP-binding</keyword>
<evidence type="ECO:0000259" key="2">
    <source>
        <dbReference type="PROSITE" id="PS50975"/>
    </source>
</evidence>
<dbReference type="SMART" id="SM00881">
    <property type="entry name" value="CoA_binding"/>
    <property type="match status" value="1"/>
</dbReference>
<reference evidence="3 4" key="1">
    <citation type="submission" date="2019-11" db="EMBL/GenBank/DDBJ databases">
        <title>Comparative genomics of hydrocarbon-degrading Desulfosarcina strains.</title>
        <authorList>
            <person name="Watanabe M."/>
            <person name="Kojima H."/>
            <person name="Fukui M."/>
        </authorList>
    </citation>
    <scope>NUCLEOTIDE SEQUENCE [LARGE SCALE GENOMIC DNA]</scope>
    <source>
        <strain evidence="3 4">PP31</strain>
    </source>
</reference>